<organism evidence="1 2">
    <name type="scientific">Glossina austeni</name>
    <name type="common">Savannah tsetse fly</name>
    <dbReference type="NCBI Taxonomy" id="7395"/>
    <lineage>
        <taxon>Eukaryota</taxon>
        <taxon>Metazoa</taxon>
        <taxon>Ecdysozoa</taxon>
        <taxon>Arthropoda</taxon>
        <taxon>Hexapoda</taxon>
        <taxon>Insecta</taxon>
        <taxon>Pterygota</taxon>
        <taxon>Neoptera</taxon>
        <taxon>Endopterygota</taxon>
        <taxon>Diptera</taxon>
        <taxon>Brachycera</taxon>
        <taxon>Muscomorpha</taxon>
        <taxon>Hippoboscoidea</taxon>
        <taxon>Glossinidae</taxon>
        <taxon>Glossina</taxon>
    </lineage>
</organism>
<dbReference type="Proteomes" id="UP000078200">
    <property type="component" value="Unassembled WGS sequence"/>
</dbReference>
<dbReference type="EnsemblMetazoa" id="GAUT043818-RA">
    <property type="protein sequence ID" value="GAUT043818-PA"/>
    <property type="gene ID" value="GAUT043818"/>
</dbReference>
<accession>A0A1A9VPY4</accession>
<dbReference type="VEuPathDB" id="VectorBase:GAUT043818"/>
<reference evidence="1" key="1">
    <citation type="submission" date="2020-05" db="UniProtKB">
        <authorList>
            <consortium name="EnsemblMetazoa"/>
        </authorList>
    </citation>
    <scope>IDENTIFICATION</scope>
    <source>
        <strain evidence="1">TTRI</strain>
    </source>
</reference>
<keyword evidence="2" id="KW-1185">Reference proteome</keyword>
<proteinExistence type="predicted"/>
<evidence type="ECO:0000313" key="2">
    <source>
        <dbReference type="Proteomes" id="UP000078200"/>
    </source>
</evidence>
<protein>
    <submittedName>
        <fullName evidence="1">Uncharacterized protein</fullName>
    </submittedName>
</protein>
<sequence length="116" mass="13181">MNLEDLPRLESLSPIKDIVYNNFEDQINLNRLESQLSIAPMLSKNYLSKPYMLENNKSGNEPMLSGGLRYITQISGNFTQYLEFQNALLNGKANHNKQRGPQVIIEKLASGHTFPI</sequence>
<dbReference type="AlphaFoldDB" id="A0A1A9VPY4"/>
<name>A0A1A9VPY4_GLOAU</name>
<evidence type="ECO:0000313" key="1">
    <source>
        <dbReference type="EnsemblMetazoa" id="GAUT043818-PA"/>
    </source>
</evidence>